<keyword evidence="10" id="KW-1185">Reference proteome</keyword>
<sequence>MSEENVNHARATNKNIGSDAGVVLIAGQTSIGVFATRDYAANDLILEESPWIRSGMCDGDWNWHLIFNYLNCDTKQRSSQYPDIRSIFERWPPVIDRERDSQDTRWMKQLWTMFGVPRDTIWRLYNIVCSHCMQSIQGGVYKRVDDTWCIECDENGHAKVQRGMYDVMGCVRHDCCPNSECYPCEVDSDAGRLSLYAIRAIRKGEEISVSYVDSEIFGEDRRNYLRELTDHARRTSKLMNIVNKNPSLRSKDAPYDAGRYPTMNPPSISFLQLRRPTPNDARELVEIVARFGMVMIREIPGFAAEKHRVLRQIVVCDGTERVGASYRSVELADGTTRSTFAARTVAGASESFSSGYGCHLEGASSHFRATITELVDDLTRLLDMGITAKRVQKLENASAAMYTEFRRVASEGVHLEHFHLYTPRNDSVMSTARSTLPMHTDAGVLLAMTGAEYYDKYTSHLVDSTELEGNGGFVFPLADGVLVAPRIASDSLFVILGEAARHWINPPIDLHVPEHAMIMPSRVLRRAWYGRMIFPPENARLARGMETVTWGEYSAGVHESFRSSQASKLSALGCATRRKLEDSGSCSGESIFCWHSCVPVDNLECGTNAVCLNPDGSEWDDTSHREHDATARCLLNATDRTDLTVSGESFCNKGLRGISMFMTGFQTVGTTTANDPCVVILFEKWRLDSSAKFIGACFGTIALGVVVEFVIYLRRRLAERRNDDVRKWINLVLTLSIATMYGVQLTLGYMMMLITMTYQVELFCMVIVGLVMGHLMFNMQGPISEKAEPCCVGIDE</sequence>
<keyword evidence="3 7" id="KW-0812">Transmembrane</keyword>
<keyword evidence="4" id="KW-0813">Transport</keyword>
<evidence type="ECO:0000256" key="3">
    <source>
        <dbReference type="ARBA" id="ARBA00022692"/>
    </source>
</evidence>
<feature type="transmembrane region" description="Helical" evidence="7">
    <location>
        <begin position="725"/>
        <end position="743"/>
    </location>
</feature>
<keyword evidence="4" id="KW-0187">Copper transport</keyword>
<evidence type="ECO:0000259" key="8">
    <source>
        <dbReference type="PROSITE" id="PS50280"/>
    </source>
</evidence>
<dbReference type="Proteomes" id="UP001190700">
    <property type="component" value="Unassembled WGS sequence"/>
</dbReference>
<keyword evidence="4" id="KW-0406">Ion transport</keyword>
<proteinExistence type="inferred from homology"/>
<dbReference type="AlphaFoldDB" id="A0AAE0EQX0"/>
<dbReference type="Pfam" id="PF04145">
    <property type="entry name" value="Ctr"/>
    <property type="match status" value="2"/>
</dbReference>
<evidence type="ECO:0000313" key="9">
    <source>
        <dbReference type="EMBL" id="KAK3235540.1"/>
    </source>
</evidence>
<comment type="caution">
    <text evidence="9">The sequence shown here is derived from an EMBL/GenBank/DDBJ whole genome shotgun (WGS) entry which is preliminary data.</text>
</comment>
<evidence type="ECO:0000256" key="6">
    <source>
        <dbReference type="ARBA" id="ARBA00023136"/>
    </source>
</evidence>
<dbReference type="InterPro" id="IPR046341">
    <property type="entry name" value="SET_dom_sf"/>
</dbReference>
<gene>
    <name evidence="9" type="ORF">CYMTET_54247</name>
</gene>
<comment type="subcellular location">
    <subcellularLocation>
        <location evidence="1">Membrane</location>
    </subcellularLocation>
</comment>
<evidence type="ECO:0000256" key="5">
    <source>
        <dbReference type="ARBA" id="ARBA00022989"/>
    </source>
</evidence>
<evidence type="ECO:0000256" key="2">
    <source>
        <dbReference type="ARBA" id="ARBA00006921"/>
    </source>
</evidence>
<feature type="domain" description="SET" evidence="8">
    <location>
        <begin position="1"/>
        <end position="212"/>
    </location>
</feature>
<dbReference type="EMBL" id="LGRX02035271">
    <property type="protein sequence ID" value="KAK3235540.1"/>
    <property type="molecule type" value="Genomic_DNA"/>
</dbReference>
<dbReference type="PANTHER" id="PTHR40855">
    <property type="entry name" value="DIOX_N DOMAIN-CONTAINING PROTEIN"/>
    <property type="match status" value="1"/>
</dbReference>
<keyword evidence="5 7" id="KW-1133">Transmembrane helix</keyword>
<evidence type="ECO:0000256" key="1">
    <source>
        <dbReference type="ARBA" id="ARBA00004370"/>
    </source>
</evidence>
<dbReference type="InterPro" id="IPR007274">
    <property type="entry name" value="Cop_transporter"/>
</dbReference>
<dbReference type="GO" id="GO:0016020">
    <property type="term" value="C:membrane"/>
    <property type="evidence" value="ECO:0007669"/>
    <property type="project" value="UniProtKB-SubCell"/>
</dbReference>
<feature type="transmembrane region" description="Helical" evidence="7">
    <location>
        <begin position="749"/>
        <end position="777"/>
    </location>
</feature>
<dbReference type="Pfam" id="PF00856">
    <property type="entry name" value="SET"/>
    <property type="match status" value="1"/>
</dbReference>
<protein>
    <recommendedName>
        <fullName evidence="8">SET domain-containing protein</fullName>
    </recommendedName>
</protein>
<dbReference type="PROSITE" id="PS50280">
    <property type="entry name" value="SET"/>
    <property type="match status" value="1"/>
</dbReference>
<dbReference type="SUPFAM" id="SSF82199">
    <property type="entry name" value="SET domain"/>
    <property type="match status" value="1"/>
</dbReference>
<organism evidence="9 10">
    <name type="scientific">Cymbomonas tetramitiformis</name>
    <dbReference type="NCBI Taxonomy" id="36881"/>
    <lineage>
        <taxon>Eukaryota</taxon>
        <taxon>Viridiplantae</taxon>
        <taxon>Chlorophyta</taxon>
        <taxon>Pyramimonadophyceae</taxon>
        <taxon>Pyramimonadales</taxon>
        <taxon>Pyramimonadaceae</taxon>
        <taxon>Cymbomonas</taxon>
    </lineage>
</organism>
<dbReference type="PANTHER" id="PTHR40855:SF1">
    <property type="entry name" value="CLAVAMINATE SYNTHASE-LIKE PROTEIN"/>
    <property type="match status" value="1"/>
</dbReference>
<evidence type="ECO:0000256" key="4">
    <source>
        <dbReference type="ARBA" id="ARBA00022796"/>
    </source>
</evidence>
<name>A0AAE0EQX0_9CHLO</name>
<accession>A0AAE0EQX0</accession>
<keyword evidence="6 7" id="KW-0472">Membrane</keyword>
<evidence type="ECO:0000313" key="10">
    <source>
        <dbReference type="Proteomes" id="UP001190700"/>
    </source>
</evidence>
<dbReference type="InterPro" id="IPR001214">
    <property type="entry name" value="SET_dom"/>
</dbReference>
<keyword evidence="4" id="KW-0186">Copper</keyword>
<dbReference type="Gene3D" id="2.170.270.10">
    <property type="entry name" value="SET domain"/>
    <property type="match status" value="1"/>
</dbReference>
<reference evidence="9 10" key="1">
    <citation type="journal article" date="2015" name="Genome Biol. Evol.">
        <title>Comparative Genomics of a Bacterivorous Green Alga Reveals Evolutionary Causalities and Consequences of Phago-Mixotrophic Mode of Nutrition.</title>
        <authorList>
            <person name="Burns J.A."/>
            <person name="Paasch A."/>
            <person name="Narechania A."/>
            <person name="Kim E."/>
        </authorList>
    </citation>
    <scope>NUCLEOTIDE SEQUENCE [LARGE SCALE GENOMIC DNA]</scope>
    <source>
        <strain evidence="9 10">PLY_AMNH</strain>
    </source>
</reference>
<evidence type="ECO:0000256" key="7">
    <source>
        <dbReference type="SAM" id="Phobius"/>
    </source>
</evidence>
<dbReference type="SMART" id="SM00317">
    <property type="entry name" value="SET"/>
    <property type="match status" value="1"/>
</dbReference>
<dbReference type="GO" id="GO:0005375">
    <property type="term" value="F:copper ion transmembrane transporter activity"/>
    <property type="evidence" value="ECO:0007669"/>
    <property type="project" value="InterPro"/>
</dbReference>
<comment type="similarity">
    <text evidence="2">Belongs to the copper transporter (Ctr) (TC 1.A.56) family. SLC31A subfamily.</text>
</comment>
<feature type="transmembrane region" description="Helical" evidence="7">
    <location>
        <begin position="693"/>
        <end position="713"/>
    </location>
</feature>